<accession>A0A812NAM7</accession>
<keyword evidence="2" id="KW-1185">Reference proteome</keyword>
<proteinExistence type="predicted"/>
<dbReference type="OrthoDB" id="409628at2759"/>
<evidence type="ECO:0000313" key="1">
    <source>
        <dbReference type="EMBL" id="CAE7301856.1"/>
    </source>
</evidence>
<reference evidence="1" key="1">
    <citation type="submission" date="2021-02" db="EMBL/GenBank/DDBJ databases">
        <authorList>
            <person name="Dougan E. K."/>
            <person name="Rhodes N."/>
            <person name="Thang M."/>
            <person name="Chan C."/>
        </authorList>
    </citation>
    <scope>NUCLEOTIDE SEQUENCE</scope>
</reference>
<feature type="non-terminal residue" evidence="1">
    <location>
        <position position="239"/>
    </location>
</feature>
<feature type="non-terminal residue" evidence="1">
    <location>
        <position position="1"/>
    </location>
</feature>
<dbReference type="EMBL" id="CAJNJA010012652">
    <property type="protein sequence ID" value="CAE7301856.1"/>
    <property type="molecule type" value="Genomic_DNA"/>
</dbReference>
<protein>
    <submittedName>
        <fullName evidence="1">Aurkb-a protein</fullName>
    </submittedName>
</protein>
<dbReference type="AlphaFoldDB" id="A0A812NAM7"/>
<evidence type="ECO:0000313" key="2">
    <source>
        <dbReference type="Proteomes" id="UP000601435"/>
    </source>
</evidence>
<dbReference type="Proteomes" id="UP000601435">
    <property type="component" value="Unassembled WGS sequence"/>
</dbReference>
<gene>
    <name evidence="1" type="primary">aurkb-a</name>
    <name evidence="1" type="ORF">SNEC2469_LOCUS7460</name>
</gene>
<comment type="caution">
    <text evidence="1">The sequence shown here is derived from an EMBL/GenBank/DDBJ whole genome shotgun (WGS) entry which is preliminary data.</text>
</comment>
<organism evidence="1 2">
    <name type="scientific">Symbiodinium necroappetens</name>
    <dbReference type="NCBI Taxonomy" id="1628268"/>
    <lineage>
        <taxon>Eukaryota</taxon>
        <taxon>Sar</taxon>
        <taxon>Alveolata</taxon>
        <taxon>Dinophyceae</taxon>
        <taxon>Suessiales</taxon>
        <taxon>Symbiodiniaceae</taxon>
        <taxon>Symbiodinium</taxon>
    </lineage>
</organism>
<name>A0A812NAM7_9DINO</name>
<sequence length="239" mass="26295">MALPVGRIENASSVLGPVLNQQLTQREDFFKLGPKEQLSYFCATKLNRTIGPQDILYLSDQYPQGFQTVVRMCCLDGQEFAGEIRQDKVKAEEAAATQAMLLYKAEATLLLDTAVKKRKAVAPPTPVQPVRKMRRLDPGVIGMPGWVAQQSANVVASNKMELSTHCARIARKIMEKTDICFETKEVDEGGFQAVLRLNCLPGVWSTRSFVGQVCNKKAEAEQSTAGVALAAIKKDAFLM</sequence>